<accession>F2RQX8</accession>
<proteinExistence type="predicted"/>
<organism evidence="1 2">
    <name type="scientific">Trichophyton tonsurans (strain CBS 112818)</name>
    <name type="common">Scalp ringworm fungus</name>
    <dbReference type="NCBI Taxonomy" id="647933"/>
    <lineage>
        <taxon>Eukaryota</taxon>
        <taxon>Fungi</taxon>
        <taxon>Dikarya</taxon>
        <taxon>Ascomycota</taxon>
        <taxon>Pezizomycotina</taxon>
        <taxon>Eurotiomycetes</taxon>
        <taxon>Eurotiomycetidae</taxon>
        <taxon>Onygenales</taxon>
        <taxon>Arthrodermataceae</taxon>
        <taxon>Trichophyton</taxon>
    </lineage>
</organism>
<evidence type="ECO:0000313" key="2">
    <source>
        <dbReference type="Proteomes" id="UP000009172"/>
    </source>
</evidence>
<name>F2RQX8_TRIT1</name>
<keyword evidence="2" id="KW-1185">Reference proteome</keyword>
<protein>
    <submittedName>
        <fullName evidence="1">Uncharacterized protein</fullName>
    </submittedName>
</protein>
<dbReference type="EMBL" id="GG698480">
    <property type="protein sequence ID" value="EGD93727.1"/>
    <property type="molecule type" value="Genomic_DNA"/>
</dbReference>
<dbReference type="Proteomes" id="UP000009172">
    <property type="component" value="Unassembled WGS sequence"/>
</dbReference>
<evidence type="ECO:0000313" key="1">
    <source>
        <dbReference type="EMBL" id="EGD93727.1"/>
    </source>
</evidence>
<gene>
    <name evidence="1" type="ORF">TESG_08297</name>
</gene>
<dbReference type="HOGENOM" id="CLU_2499494_0_0_1"/>
<sequence>MAGGGNKGKSRDRVAVAAAGGQLATARAADLVLAGAPKDVYYGQRWMLQETAGRSPASKWPTGRFTSDHLRAVCLKYGGSTSSPRI</sequence>
<reference evidence="2" key="1">
    <citation type="journal article" date="2012" name="MBio">
        <title>Comparative genome analysis of Trichophyton rubrum and related dermatophytes reveals candidate genes involved in infection.</title>
        <authorList>
            <person name="Martinez D.A."/>
            <person name="Oliver B.G."/>
            <person name="Graeser Y."/>
            <person name="Goldberg J.M."/>
            <person name="Li W."/>
            <person name="Martinez-Rossi N.M."/>
            <person name="Monod M."/>
            <person name="Shelest E."/>
            <person name="Barton R.C."/>
            <person name="Birch E."/>
            <person name="Brakhage A.A."/>
            <person name="Chen Z."/>
            <person name="Gurr S.J."/>
            <person name="Heiman D."/>
            <person name="Heitman J."/>
            <person name="Kosti I."/>
            <person name="Rossi A."/>
            <person name="Saif S."/>
            <person name="Samalova M."/>
            <person name="Saunders C.W."/>
            <person name="Shea T."/>
            <person name="Summerbell R.C."/>
            <person name="Xu J."/>
            <person name="Young S."/>
            <person name="Zeng Q."/>
            <person name="Birren B.W."/>
            <person name="Cuomo C.A."/>
            <person name="White T.C."/>
        </authorList>
    </citation>
    <scope>NUCLEOTIDE SEQUENCE [LARGE SCALE GENOMIC DNA]</scope>
    <source>
        <strain evidence="2">CBS 112818</strain>
    </source>
</reference>
<dbReference type="AlphaFoldDB" id="F2RQX8"/>